<sequence length="161" mass="17910">MADILTQLQQALDTQLVQQMYAGVMYTNTRHPYADIPGQPHDADRDQNQPGGAGENGPANDSQPGGANNGNGDRPRSPPPDPDFAITQHEIASDIIMNMARINALADRLPGIGFSEQQQMARLEELDRELREEGQKLQEAKQEKDRLLGLLDERIMKTRRP</sequence>
<protein>
    <recommendedName>
        <fullName evidence="4 10">Mediator of RNA polymerase II transcription subunit 21</fullName>
    </recommendedName>
</protein>
<feature type="region of interest" description="Disordered" evidence="12">
    <location>
        <begin position="31"/>
        <end position="85"/>
    </location>
</feature>
<evidence type="ECO:0000256" key="5">
    <source>
        <dbReference type="ARBA" id="ARBA00023015"/>
    </source>
</evidence>
<evidence type="ECO:0000256" key="4">
    <source>
        <dbReference type="ARBA" id="ARBA00019691"/>
    </source>
</evidence>
<dbReference type="SUPFAM" id="SSF140718">
    <property type="entry name" value="Mediator hinge subcomplex-like"/>
    <property type="match status" value="1"/>
</dbReference>
<comment type="caution">
    <text evidence="13">The sequence shown here is derived from an EMBL/GenBank/DDBJ whole genome shotgun (WGS) entry which is preliminary data.</text>
</comment>
<accession>A0ABR3SKK2</accession>
<keyword evidence="11" id="KW-0175">Coiled coil</keyword>
<name>A0ABR3SKK2_9PEZI</name>
<proteinExistence type="inferred from homology"/>
<comment type="subunit">
    <text evidence="3 10">Component of the Mediator complex.</text>
</comment>
<keyword evidence="5 10" id="KW-0805">Transcription regulation</keyword>
<comment type="function">
    <text evidence="9 10">Component of the Mediator complex, a coactivator involved in the regulated transcription of nearly all RNA polymerase II-dependent genes. Mediator functions as a bridge to convey information from gene-specific regulatory proteins to the basal RNA polymerase II transcription machinery. Mediator is recruited to promoters by direct interactions with regulatory proteins and serves as a scaffold for the assembly of a functional preinitiation complex with RNA polymerase II and the general transcription factors.</text>
</comment>
<evidence type="ECO:0000256" key="10">
    <source>
        <dbReference type="RuleBase" id="RU366036"/>
    </source>
</evidence>
<evidence type="ECO:0000256" key="3">
    <source>
        <dbReference type="ARBA" id="ARBA00011837"/>
    </source>
</evidence>
<feature type="coiled-coil region" evidence="11">
    <location>
        <begin position="116"/>
        <end position="150"/>
    </location>
</feature>
<evidence type="ECO:0000256" key="12">
    <source>
        <dbReference type="SAM" id="MobiDB-lite"/>
    </source>
</evidence>
<evidence type="ECO:0000256" key="8">
    <source>
        <dbReference type="ARBA" id="ARBA00023242"/>
    </source>
</evidence>
<evidence type="ECO:0000313" key="13">
    <source>
        <dbReference type="EMBL" id="KAL1623557.1"/>
    </source>
</evidence>
<evidence type="ECO:0000313" key="14">
    <source>
        <dbReference type="Proteomes" id="UP001521116"/>
    </source>
</evidence>
<dbReference type="Gene3D" id="6.10.280.10">
    <property type="entry name" value="Mediator complex, subunit Med21"/>
    <property type="match status" value="1"/>
</dbReference>
<keyword evidence="6 10" id="KW-0010">Activator</keyword>
<dbReference type="Pfam" id="PF11221">
    <property type="entry name" value="Med21"/>
    <property type="match status" value="1"/>
</dbReference>
<evidence type="ECO:0000256" key="11">
    <source>
        <dbReference type="SAM" id="Coils"/>
    </source>
</evidence>
<evidence type="ECO:0000256" key="1">
    <source>
        <dbReference type="ARBA" id="ARBA00004123"/>
    </source>
</evidence>
<dbReference type="InterPro" id="IPR037212">
    <property type="entry name" value="Med7/Med21-like"/>
</dbReference>
<dbReference type="InterPro" id="IPR021384">
    <property type="entry name" value="Mediator_Med21"/>
</dbReference>
<keyword evidence="7 10" id="KW-0804">Transcription</keyword>
<dbReference type="EMBL" id="JAJVDC020000119">
    <property type="protein sequence ID" value="KAL1623557.1"/>
    <property type="molecule type" value="Genomic_DNA"/>
</dbReference>
<evidence type="ECO:0000256" key="2">
    <source>
        <dbReference type="ARBA" id="ARBA00005770"/>
    </source>
</evidence>
<organism evidence="13 14">
    <name type="scientific">Neofusicoccum ribis</name>
    <dbReference type="NCBI Taxonomy" id="45134"/>
    <lineage>
        <taxon>Eukaryota</taxon>
        <taxon>Fungi</taxon>
        <taxon>Dikarya</taxon>
        <taxon>Ascomycota</taxon>
        <taxon>Pezizomycotina</taxon>
        <taxon>Dothideomycetes</taxon>
        <taxon>Dothideomycetes incertae sedis</taxon>
        <taxon>Botryosphaeriales</taxon>
        <taxon>Botryosphaeriaceae</taxon>
        <taxon>Neofusicoccum</taxon>
    </lineage>
</organism>
<evidence type="ECO:0000256" key="9">
    <source>
        <dbReference type="ARBA" id="ARBA00025687"/>
    </source>
</evidence>
<dbReference type="PANTHER" id="PTHR13381">
    <property type="entry name" value="RNA POLYMERASE II HOLOENZYME COMPONENT SRB7"/>
    <property type="match status" value="1"/>
</dbReference>
<keyword evidence="14" id="KW-1185">Reference proteome</keyword>
<comment type="subcellular location">
    <subcellularLocation>
        <location evidence="1 10">Nucleus</location>
    </subcellularLocation>
</comment>
<dbReference type="Proteomes" id="UP001521116">
    <property type="component" value="Unassembled WGS sequence"/>
</dbReference>
<keyword evidence="8 10" id="KW-0539">Nucleus</keyword>
<gene>
    <name evidence="13" type="primary">SRB7</name>
    <name evidence="13" type="ORF">SLS56_008261</name>
</gene>
<evidence type="ECO:0000256" key="7">
    <source>
        <dbReference type="ARBA" id="ARBA00023163"/>
    </source>
</evidence>
<comment type="similarity">
    <text evidence="2 10">Belongs to the Mediator complex subunit 21 family.</text>
</comment>
<evidence type="ECO:0000256" key="6">
    <source>
        <dbReference type="ARBA" id="ARBA00023159"/>
    </source>
</evidence>
<reference evidence="13 14" key="1">
    <citation type="submission" date="2024-02" db="EMBL/GenBank/DDBJ databases">
        <title>De novo assembly and annotation of 12 fungi associated with fruit tree decline syndrome in Ontario, Canada.</title>
        <authorList>
            <person name="Sulman M."/>
            <person name="Ellouze W."/>
            <person name="Ilyukhin E."/>
        </authorList>
    </citation>
    <scope>NUCLEOTIDE SEQUENCE [LARGE SCALE GENOMIC DNA]</scope>
    <source>
        <strain evidence="13 14">M1-105</strain>
    </source>
</reference>
<dbReference type="PANTHER" id="PTHR13381:SF0">
    <property type="entry name" value="MEDIATOR OF RNA POLYMERASE II TRANSCRIPTION SUBUNIT 21"/>
    <property type="match status" value="1"/>
</dbReference>